<keyword evidence="3" id="KW-1185">Reference proteome</keyword>
<dbReference type="RefSeq" id="WP_088570784.1">
    <property type="nucleotide sequence ID" value="NZ_FYEK01000022.1"/>
</dbReference>
<sequence length="349" mass="38522">MRRGALWIAIGSMLILLALGGLGLGGWFAVRAGRAGDLETALIGGCGGGLAVLFLLFLGVGFVSEGLTRMAATVHVDVEPRAARLGETLAVQIAVEAHRPLVAGPIRLRLMTKEFMAFWVWDWFRKTRRRKEEREQTRVVQEIRIAGRVELLPGLPQRYMAALTIPIDGMASFRREERGRLGTDVHAFEWWVELEVGLQGWPDAYEKIPLSVRPVRVSPAPEAPAAEPVSDLPSSDPLRITLAAWSFPVGSALRGWVRWEGEARQRVHVEAGYRILAEGRNWTTLIGRAVYELEPGQEEAFAFEIPSDGPITCSGDLYDIRWFVRGIADRPLAPDLSAEVAARVVPGSM</sequence>
<gene>
    <name evidence="2" type="ORF">SAMN02746019_00005120</name>
</gene>
<feature type="transmembrane region" description="Helical" evidence="1">
    <location>
        <begin position="6"/>
        <end position="30"/>
    </location>
</feature>
<dbReference type="EMBL" id="FYEK01000022">
    <property type="protein sequence ID" value="SNB62414.1"/>
    <property type="molecule type" value="Genomic_DNA"/>
</dbReference>
<organism evidence="2 3">
    <name type="scientific">Thermoflexus hugenholtzii JAD2</name>
    <dbReference type="NCBI Taxonomy" id="877466"/>
    <lineage>
        <taxon>Bacteria</taxon>
        <taxon>Bacillati</taxon>
        <taxon>Chloroflexota</taxon>
        <taxon>Thermoflexia</taxon>
        <taxon>Thermoflexales</taxon>
        <taxon>Thermoflexaceae</taxon>
        <taxon>Thermoflexus</taxon>
    </lineage>
</organism>
<proteinExistence type="predicted"/>
<reference evidence="3" key="1">
    <citation type="submission" date="2017-06" db="EMBL/GenBank/DDBJ databases">
        <authorList>
            <person name="Varghese N."/>
            <person name="Submissions S."/>
        </authorList>
    </citation>
    <scope>NUCLEOTIDE SEQUENCE [LARGE SCALE GENOMIC DNA]</scope>
    <source>
        <strain evidence="3">JAD2</strain>
    </source>
</reference>
<name>A0A212QSC5_9CHLR</name>
<dbReference type="Proteomes" id="UP000197025">
    <property type="component" value="Unassembled WGS sequence"/>
</dbReference>
<evidence type="ECO:0000313" key="2">
    <source>
        <dbReference type="EMBL" id="SNB62414.1"/>
    </source>
</evidence>
<evidence type="ECO:0000313" key="3">
    <source>
        <dbReference type="Proteomes" id="UP000197025"/>
    </source>
</evidence>
<dbReference type="AlphaFoldDB" id="A0A212QSC5"/>
<accession>A0A212QSC5</accession>
<keyword evidence="1" id="KW-0812">Transmembrane</keyword>
<feature type="transmembrane region" description="Helical" evidence="1">
    <location>
        <begin position="42"/>
        <end position="63"/>
    </location>
</feature>
<keyword evidence="1" id="KW-1133">Transmembrane helix</keyword>
<dbReference type="OrthoDB" id="9885129at2"/>
<keyword evidence="1" id="KW-0472">Membrane</keyword>
<dbReference type="InParanoid" id="A0A212QSC5"/>
<protein>
    <submittedName>
        <fullName evidence="2">Uncharacterized protein</fullName>
    </submittedName>
</protein>
<evidence type="ECO:0000256" key="1">
    <source>
        <dbReference type="SAM" id="Phobius"/>
    </source>
</evidence>